<name>A0A0C3H2L9_OIDMZ</name>
<evidence type="ECO:0000313" key="6">
    <source>
        <dbReference type="Proteomes" id="UP000054321"/>
    </source>
</evidence>
<dbReference type="Proteomes" id="UP000054321">
    <property type="component" value="Unassembled WGS sequence"/>
</dbReference>
<dbReference type="AlphaFoldDB" id="A0A0C3H2L9"/>
<dbReference type="PANTHER" id="PTHR11474:SF116">
    <property type="entry name" value="TYROSINASE"/>
    <property type="match status" value="1"/>
</dbReference>
<dbReference type="PRINTS" id="PR00092">
    <property type="entry name" value="TYROSINASE"/>
</dbReference>
<dbReference type="HOGENOM" id="CLU_035914_2_1_1"/>
<accession>A0A0C3H2L9</accession>
<evidence type="ECO:0000313" key="5">
    <source>
        <dbReference type="EMBL" id="KIN02411.1"/>
    </source>
</evidence>
<keyword evidence="1" id="KW-0479">Metal-binding</keyword>
<reference evidence="6" key="2">
    <citation type="submission" date="2015-01" db="EMBL/GenBank/DDBJ databases">
        <title>Evolutionary Origins and Diversification of the Mycorrhizal Mutualists.</title>
        <authorList>
            <consortium name="DOE Joint Genome Institute"/>
            <consortium name="Mycorrhizal Genomics Consortium"/>
            <person name="Kohler A."/>
            <person name="Kuo A."/>
            <person name="Nagy L.G."/>
            <person name="Floudas D."/>
            <person name="Copeland A."/>
            <person name="Barry K.W."/>
            <person name="Cichocki N."/>
            <person name="Veneault-Fourrey C."/>
            <person name="LaButti K."/>
            <person name="Lindquist E.A."/>
            <person name="Lipzen A."/>
            <person name="Lundell T."/>
            <person name="Morin E."/>
            <person name="Murat C."/>
            <person name="Riley R."/>
            <person name="Ohm R."/>
            <person name="Sun H."/>
            <person name="Tunlid A."/>
            <person name="Henrissat B."/>
            <person name="Grigoriev I.V."/>
            <person name="Hibbett D.S."/>
            <person name="Martin F."/>
        </authorList>
    </citation>
    <scope>NUCLEOTIDE SEQUENCE [LARGE SCALE GENOMIC DNA]</scope>
    <source>
        <strain evidence="6">Zn</strain>
    </source>
</reference>
<dbReference type="InterPro" id="IPR008922">
    <property type="entry name" value="Di-copper_centre_dom_sf"/>
</dbReference>
<dbReference type="GO" id="GO:0046872">
    <property type="term" value="F:metal ion binding"/>
    <property type="evidence" value="ECO:0007669"/>
    <property type="project" value="UniProtKB-KW"/>
</dbReference>
<dbReference type="OrthoDB" id="6132182at2759"/>
<keyword evidence="6" id="KW-1185">Reference proteome</keyword>
<feature type="domain" description="Tyrosinase copper-binding" evidence="3">
    <location>
        <begin position="134"/>
        <end position="151"/>
    </location>
</feature>
<dbReference type="Gene3D" id="1.10.1280.10">
    <property type="entry name" value="Di-copper center containing domain from catechol oxidase"/>
    <property type="match status" value="1"/>
</dbReference>
<dbReference type="SUPFAM" id="SSF48056">
    <property type="entry name" value="Di-copper centre-containing domain"/>
    <property type="match status" value="1"/>
</dbReference>
<dbReference type="PROSITE" id="PS00498">
    <property type="entry name" value="TYROSINASE_2"/>
    <property type="match status" value="1"/>
</dbReference>
<dbReference type="PROSITE" id="PS00497">
    <property type="entry name" value="TYROSINASE_1"/>
    <property type="match status" value="1"/>
</dbReference>
<protein>
    <recommendedName>
        <fullName evidence="3 4">Tyrosinase copper-binding domain-containing protein</fullName>
    </recommendedName>
</protein>
<evidence type="ECO:0000256" key="2">
    <source>
        <dbReference type="SAM" id="SignalP"/>
    </source>
</evidence>
<dbReference type="Pfam" id="PF00264">
    <property type="entry name" value="Tyrosinase"/>
    <property type="match status" value="1"/>
</dbReference>
<feature type="signal peptide" evidence="2">
    <location>
        <begin position="1"/>
        <end position="20"/>
    </location>
</feature>
<dbReference type="STRING" id="913774.A0A0C3H2L9"/>
<organism evidence="5 6">
    <name type="scientific">Oidiodendron maius (strain Zn)</name>
    <dbReference type="NCBI Taxonomy" id="913774"/>
    <lineage>
        <taxon>Eukaryota</taxon>
        <taxon>Fungi</taxon>
        <taxon>Dikarya</taxon>
        <taxon>Ascomycota</taxon>
        <taxon>Pezizomycotina</taxon>
        <taxon>Leotiomycetes</taxon>
        <taxon>Leotiomycetes incertae sedis</taxon>
        <taxon>Myxotrichaceae</taxon>
        <taxon>Oidiodendron</taxon>
    </lineage>
</organism>
<sequence length="362" mass="39213">MRSSVLLLAASSVTASVLRAVNLPSSSFPSFHTLSLEDAIAGADLVNGPAELNSTNTQAPEAAVPMVMTSAAATCASNPNVRFEWRQFSTSDRLAFIAAIKCLMNKPPSGNFAPATNRYEDLARLHQMYMPNVHGNAKFLVWHRYYLWTFEQVLRDECGFNRAFPWWDETLDAGHFSASDMFTSPDYFGHLPGAVNGNPVCITSGAFAGLTAHIGPGSSNTPHCLSRSGDASLTAQCNSNFVNTCNSRTSYADMESCSEDGPHAYGHNGIGGVMADVSASPSDPIFWMHHTFVDHSFRIWQNYDPSSRTTSINGVDHNGNALTMDTTIYMGGIRPDITIGDIMNTLGGVSIGGVPFCYKYTY</sequence>
<dbReference type="InParanoid" id="A0A0C3H2L9"/>
<reference evidence="5 6" key="1">
    <citation type="submission" date="2014-04" db="EMBL/GenBank/DDBJ databases">
        <authorList>
            <consortium name="DOE Joint Genome Institute"/>
            <person name="Kuo A."/>
            <person name="Martino E."/>
            <person name="Perotto S."/>
            <person name="Kohler A."/>
            <person name="Nagy L.G."/>
            <person name="Floudas D."/>
            <person name="Copeland A."/>
            <person name="Barry K.W."/>
            <person name="Cichocki N."/>
            <person name="Veneault-Fourrey C."/>
            <person name="LaButti K."/>
            <person name="Lindquist E.A."/>
            <person name="Lipzen A."/>
            <person name="Lundell T."/>
            <person name="Morin E."/>
            <person name="Murat C."/>
            <person name="Sun H."/>
            <person name="Tunlid A."/>
            <person name="Henrissat B."/>
            <person name="Grigoriev I.V."/>
            <person name="Hibbett D.S."/>
            <person name="Martin F."/>
            <person name="Nordberg H.P."/>
            <person name="Cantor M.N."/>
            <person name="Hua S.X."/>
        </authorList>
    </citation>
    <scope>NUCLEOTIDE SEQUENCE [LARGE SCALE GENOMIC DNA]</scope>
    <source>
        <strain evidence="5 6">Zn</strain>
    </source>
</reference>
<evidence type="ECO:0000259" key="4">
    <source>
        <dbReference type="PROSITE" id="PS00498"/>
    </source>
</evidence>
<keyword evidence="2" id="KW-0732">Signal</keyword>
<dbReference type="InterPro" id="IPR050316">
    <property type="entry name" value="Tyrosinase/Hemocyanin"/>
</dbReference>
<dbReference type="PANTHER" id="PTHR11474">
    <property type="entry name" value="TYROSINASE FAMILY MEMBER"/>
    <property type="match status" value="1"/>
</dbReference>
<proteinExistence type="predicted"/>
<evidence type="ECO:0000256" key="1">
    <source>
        <dbReference type="ARBA" id="ARBA00022723"/>
    </source>
</evidence>
<feature type="domain" description="Tyrosinase copper-binding" evidence="4">
    <location>
        <begin position="283"/>
        <end position="294"/>
    </location>
</feature>
<feature type="chain" id="PRO_5002164839" description="Tyrosinase copper-binding domain-containing protein" evidence="2">
    <location>
        <begin position="21"/>
        <end position="362"/>
    </location>
</feature>
<dbReference type="GO" id="GO:0016491">
    <property type="term" value="F:oxidoreductase activity"/>
    <property type="evidence" value="ECO:0007669"/>
    <property type="project" value="InterPro"/>
</dbReference>
<evidence type="ECO:0000259" key="3">
    <source>
        <dbReference type="PROSITE" id="PS00497"/>
    </source>
</evidence>
<dbReference type="InterPro" id="IPR002227">
    <property type="entry name" value="Tyrosinase_Cu-bd"/>
</dbReference>
<dbReference type="EMBL" id="KN832875">
    <property type="protein sequence ID" value="KIN02411.1"/>
    <property type="molecule type" value="Genomic_DNA"/>
</dbReference>
<gene>
    <name evidence="5" type="ORF">OIDMADRAFT_197619</name>
</gene>